<dbReference type="Proteomes" id="UP001207408">
    <property type="component" value="Unassembled WGS sequence"/>
</dbReference>
<dbReference type="InterPro" id="IPR032183">
    <property type="entry name" value="PKD-like"/>
</dbReference>
<keyword evidence="2" id="KW-1185">Reference proteome</keyword>
<accession>A0AAE3SM31</accession>
<proteinExistence type="predicted"/>
<evidence type="ECO:0000313" key="2">
    <source>
        <dbReference type="Proteomes" id="UP001207408"/>
    </source>
</evidence>
<dbReference type="RefSeq" id="WP_301201233.1">
    <property type="nucleotide sequence ID" value="NZ_JAPDPI010000038.1"/>
</dbReference>
<comment type="caution">
    <text evidence="1">The sequence shown here is derived from an EMBL/GenBank/DDBJ whole genome shotgun (WGS) entry which is preliminary data.</text>
</comment>
<keyword evidence="1" id="KW-0449">Lipoprotein</keyword>
<gene>
    <name evidence="1" type="ORF">OM074_15950</name>
</gene>
<reference evidence="1" key="1">
    <citation type="submission" date="2022-10" db="EMBL/GenBank/DDBJ databases">
        <authorList>
            <person name="Yu W.X."/>
        </authorList>
    </citation>
    <scope>NUCLEOTIDE SEQUENCE</scope>
    <source>
        <strain evidence="1">D04</strain>
    </source>
</reference>
<sequence length="549" mass="62032">MMTYIYKALLLAVTLVALHSCYEDKGNYSYGEINEVYIDTVGVDMIFALDQFDTLSIIPDISFTLKDVDESELEFKWVMYSDAWSKDESYAEELSTEKNLKVQITQEPDDDAYAVVLYVTNKQNNTVSQVKYNVSILPSVVSGLMVLHTDGNGQSDLDYIATTNAVPTLDKQKWLHNVYSAMNGSKIIGEPDFVSTVRVNRSVIDYVYVVTDQQFLQLSGTNFELQHQDLELYKQDQEFVIPQYVGHGPDCHYVTLMINNGQVQNINNQASQAWDVQFSRPLSPSSNLGGELDLAPYVYFSDNCSATTVGQAGVMYDQLNKRFVRLEFSFWEEASIIGFPDQTSIKFDVNNIGKDLIFFEKGYRGHGFAVFTDGTSRELYRADFNKTNPLYDENGEPYENEAVHNLAVNSYDLSALPEIYDAEFYACGPLGNFFLYASDRNIYTYSYAASKKVATLINDAFPDGEEITSMKIYNTDWFYPLDDVNATLLYVATWNGSEGKLYEFKINRASGRLNNKEEIDGIVNPNAPTNVFTGFGKIVDMSVKLEGLD</sequence>
<evidence type="ECO:0000313" key="1">
    <source>
        <dbReference type="EMBL" id="MCW3807130.1"/>
    </source>
</evidence>
<dbReference type="EMBL" id="JAPDPI010000038">
    <property type="protein sequence ID" value="MCW3807130.1"/>
    <property type="molecule type" value="Genomic_DNA"/>
</dbReference>
<protein>
    <submittedName>
        <fullName evidence="1">PKD-like family lipoprotein</fullName>
    </submittedName>
</protein>
<dbReference type="AlphaFoldDB" id="A0AAE3SM31"/>
<name>A0AAE3SM31_9BACT</name>
<organism evidence="1 2">
    <name type="scientific">Plebeiibacterium marinum</name>
    <dbReference type="NCBI Taxonomy" id="2992111"/>
    <lineage>
        <taxon>Bacteria</taxon>
        <taxon>Pseudomonadati</taxon>
        <taxon>Bacteroidota</taxon>
        <taxon>Bacteroidia</taxon>
        <taxon>Marinilabiliales</taxon>
        <taxon>Marinilabiliaceae</taxon>
        <taxon>Plebeiibacterium</taxon>
    </lineage>
</organism>
<dbReference type="Pfam" id="PF16407">
    <property type="entry name" value="PKD_2"/>
    <property type="match status" value="1"/>
</dbReference>